<keyword evidence="7" id="KW-1185">Reference proteome</keyword>
<gene>
    <name evidence="6" type="ORF">THAOC_04323</name>
</gene>
<dbReference type="InterPro" id="IPR041036">
    <property type="entry name" value="GH5_C"/>
</dbReference>
<evidence type="ECO:0000313" key="6">
    <source>
        <dbReference type="EMBL" id="EJK74026.1"/>
    </source>
</evidence>
<sequence length="686" mass="76967">MTVRIKDGEFVDSQNRVLNLRGINVSGSSKLPTSAAAQSPSSLDPSTPISFVGRPFPLAEADTHFTRLRACGFTLLRFIVTWEAIEHAGPREYDVEYLKYIRAIVEKAKGYGMYIYIDPHQDVWSRWTGGDGAPLWTLEAAGFDVRYFAECEAALTRETYGRGHSTAEKARSANDEKKEFPKMIWPTNYFKLACATMFTLFWAGERYAPNCKVDGVNIQEYLQGHYVNAMRELVKYLDGLDNVVGVGTMNEPSAGYVNVTNLEKGFGAMGANGDLRYGLSPTPFQGMVLGEGHVQNVGDWSNGFLQHVLSRPDRTVAVDPKGKRAWKEGRGCVWKEAGVWDVDPEGRPRLLKPDHFAAADFGTEFYVPFAAKYTSALREVWSGEVPLMVFVELPPLEFASTPFPKIDPKVLPDAVNATHWYDGITLFTKSWRSNVSVDTMTRRPLLGYSSIFKAHSSHLAAIKRLGEEKMGGAPTLIGECGIPYDMNGGRSYRACRGEKGLYDKLLITMPLGSSSSDPFAQQSAAMDHTISCLESNLLSYTLWCYTPDNSNRDGDIWNGEDLSVYSKDQRGLGKRPRDDVYDGLRAAEAFVRPYAMCTAGKPLENRFSLKNKFYRLRFESTNGIESNVPTEIFVPKLWCRAKAGMEVKVSDGRTEVEAHDHWFVVRYWPSEQRRKEQHSVTIKFVK</sequence>
<evidence type="ECO:0000256" key="1">
    <source>
        <dbReference type="ARBA" id="ARBA00005641"/>
    </source>
</evidence>
<organism evidence="6 7">
    <name type="scientific">Thalassiosira oceanica</name>
    <name type="common">Marine diatom</name>
    <dbReference type="NCBI Taxonomy" id="159749"/>
    <lineage>
        <taxon>Eukaryota</taxon>
        <taxon>Sar</taxon>
        <taxon>Stramenopiles</taxon>
        <taxon>Ochrophyta</taxon>
        <taxon>Bacillariophyta</taxon>
        <taxon>Coscinodiscophyceae</taxon>
        <taxon>Thalassiosirophycidae</taxon>
        <taxon>Thalassiosirales</taxon>
        <taxon>Thalassiosiraceae</taxon>
        <taxon>Thalassiosira</taxon>
    </lineage>
</organism>
<dbReference type="Gene3D" id="3.20.20.80">
    <property type="entry name" value="Glycosidases"/>
    <property type="match status" value="1"/>
</dbReference>
<keyword evidence="3" id="KW-0326">Glycosidase</keyword>
<accession>K0TJC4</accession>
<comment type="similarity">
    <text evidence="1">Belongs to the glycosyl hydrolase 5 (cellulase A) family.</text>
</comment>
<dbReference type="AlphaFoldDB" id="K0TJC4"/>
<dbReference type="PANTHER" id="PTHR31308">
    <property type="match status" value="1"/>
</dbReference>
<dbReference type="InterPro" id="IPR017853">
    <property type="entry name" value="GH"/>
</dbReference>
<dbReference type="Pfam" id="PF00150">
    <property type="entry name" value="Cellulase"/>
    <property type="match status" value="1"/>
</dbReference>
<dbReference type="Proteomes" id="UP000266841">
    <property type="component" value="Unassembled WGS sequence"/>
</dbReference>
<comment type="caution">
    <text evidence="6">The sequence shown here is derived from an EMBL/GenBank/DDBJ whole genome shotgun (WGS) entry which is preliminary data.</text>
</comment>
<evidence type="ECO:0000259" key="4">
    <source>
        <dbReference type="Pfam" id="PF00150"/>
    </source>
</evidence>
<dbReference type="EMBL" id="AGNL01004015">
    <property type="protein sequence ID" value="EJK74026.1"/>
    <property type="molecule type" value="Genomic_DNA"/>
</dbReference>
<feature type="domain" description="Glycoside hydrolase family 5 C-terminal" evidence="5">
    <location>
        <begin position="592"/>
        <end position="682"/>
    </location>
</feature>
<proteinExistence type="inferred from homology"/>
<protein>
    <recommendedName>
        <fullName evidence="8">Glycoside hydrolase family 5 domain-containing protein</fullName>
    </recommendedName>
</protein>
<dbReference type="eggNOG" id="ENOG502QPU8">
    <property type="taxonomic scope" value="Eukaryota"/>
</dbReference>
<dbReference type="InterPro" id="IPR013780">
    <property type="entry name" value="Glyco_hydro_b"/>
</dbReference>
<evidence type="ECO:0000259" key="5">
    <source>
        <dbReference type="Pfam" id="PF18564"/>
    </source>
</evidence>
<dbReference type="OMA" id="AACRYFA"/>
<dbReference type="PANTHER" id="PTHR31308:SF5">
    <property type="entry name" value="ERGOSTERYL-BETA-GLUCOSIDASE"/>
    <property type="match status" value="1"/>
</dbReference>
<keyword evidence="2" id="KW-0378">Hydrolase</keyword>
<dbReference type="SUPFAM" id="SSF51445">
    <property type="entry name" value="(Trans)glycosidases"/>
    <property type="match status" value="1"/>
</dbReference>
<dbReference type="GO" id="GO:1901136">
    <property type="term" value="P:carbohydrate derivative catabolic process"/>
    <property type="evidence" value="ECO:0007669"/>
    <property type="project" value="UniProtKB-ARBA"/>
</dbReference>
<dbReference type="GO" id="GO:0000272">
    <property type="term" value="P:polysaccharide catabolic process"/>
    <property type="evidence" value="ECO:0007669"/>
    <property type="project" value="InterPro"/>
</dbReference>
<dbReference type="OrthoDB" id="9971853at2759"/>
<name>K0TJC4_THAOC</name>
<evidence type="ECO:0000256" key="3">
    <source>
        <dbReference type="ARBA" id="ARBA00023295"/>
    </source>
</evidence>
<evidence type="ECO:0008006" key="8">
    <source>
        <dbReference type="Google" id="ProtNLM"/>
    </source>
</evidence>
<dbReference type="InterPro" id="IPR052066">
    <property type="entry name" value="Glycosphingolipid_Hydrolases"/>
</dbReference>
<dbReference type="GO" id="GO:0008422">
    <property type="term" value="F:beta-glucosidase activity"/>
    <property type="evidence" value="ECO:0007669"/>
    <property type="project" value="TreeGrafter"/>
</dbReference>
<evidence type="ECO:0000256" key="2">
    <source>
        <dbReference type="ARBA" id="ARBA00022801"/>
    </source>
</evidence>
<evidence type="ECO:0000313" key="7">
    <source>
        <dbReference type="Proteomes" id="UP000266841"/>
    </source>
</evidence>
<dbReference type="InterPro" id="IPR001547">
    <property type="entry name" value="Glyco_hydro_5"/>
</dbReference>
<dbReference type="Pfam" id="PF18564">
    <property type="entry name" value="Glyco_hydro_5_C"/>
    <property type="match status" value="1"/>
</dbReference>
<dbReference type="Gene3D" id="2.60.40.1180">
    <property type="entry name" value="Golgi alpha-mannosidase II"/>
    <property type="match status" value="1"/>
</dbReference>
<feature type="domain" description="Glycoside hydrolase family 5" evidence="4">
    <location>
        <begin position="60"/>
        <end position="254"/>
    </location>
</feature>
<dbReference type="GO" id="GO:0016042">
    <property type="term" value="P:lipid catabolic process"/>
    <property type="evidence" value="ECO:0007669"/>
    <property type="project" value="UniProtKB-ARBA"/>
</dbReference>
<reference evidence="6 7" key="1">
    <citation type="journal article" date="2012" name="Genome Biol.">
        <title>Genome and low-iron response of an oceanic diatom adapted to chronic iron limitation.</title>
        <authorList>
            <person name="Lommer M."/>
            <person name="Specht M."/>
            <person name="Roy A.S."/>
            <person name="Kraemer L."/>
            <person name="Andreson R."/>
            <person name="Gutowska M.A."/>
            <person name="Wolf J."/>
            <person name="Bergner S.V."/>
            <person name="Schilhabel M.B."/>
            <person name="Klostermeier U.C."/>
            <person name="Beiko R.G."/>
            <person name="Rosenstiel P."/>
            <person name="Hippler M."/>
            <person name="Laroche J."/>
        </authorList>
    </citation>
    <scope>NUCLEOTIDE SEQUENCE [LARGE SCALE GENOMIC DNA]</scope>
    <source>
        <strain evidence="6 7">CCMP1005</strain>
    </source>
</reference>